<evidence type="ECO:0000313" key="2">
    <source>
        <dbReference type="Proteomes" id="UP000436822"/>
    </source>
</evidence>
<comment type="caution">
    <text evidence="1">The sequence shown here is derived from an EMBL/GenBank/DDBJ whole genome shotgun (WGS) entry which is preliminary data.</text>
</comment>
<gene>
    <name evidence="1" type="ORF">KIN_26430</name>
</gene>
<keyword evidence="2" id="KW-1185">Reference proteome</keyword>
<dbReference type="EMBL" id="BLJE01000002">
    <property type="protein sequence ID" value="GFE65569.1"/>
    <property type="molecule type" value="Genomic_DNA"/>
</dbReference>
<evidence type="ECO:0000313" key="1">
    <source>
        <dbReference type="EMBL" id="GFE65569.1"/>
    </source>
</evidence>
<sequence>MLLDTSHSSAQSFDVEKLAERLPPQVLEKFQFEDNGELISGPVRARGEPIDYSELLDVELLKSGFLDSIYSCVEGIHYCDQTIFRQSSKSLPLKVISEDGIFDLDAAELVHEAILRTLATLGFEVPAEADENKSRITLYIGSIDYLQDKTKAQSDRYGFEHFERLQKNRPISLVGQLLDRFQIEEPDDYRSCYVSTRERAELDRITIYLEPNDLDICLAHSLMYSLGFGATGANLPTVTNVSGRFQAATLLDFMFVEWLYDEEFPTSSGIVPIKEFLEHSQSSVNRN</sequence>
<dbReference type="Proteomes" id="UP000436822">
    <property type="component" value="Unassembled WGS sequence"/>
</dbReference>
<organism evidence="1 2">
    <name type="scientific">Litoreibacter roseus</name>
    <dbReference type="NCBI Taxonomy" id="2601869"/>
    <lineage>
        <taxon>Bacteria</taxon>
        <taxon>Pseudomonadati</taxon>
        <taxon>Pseudomonadota</taxon>
        <taxon>Alphaproteobacteria</taxon>
        <taxon>Rhodobacterales</taxon>
        <taxon>Roseobacteraceae</taxon>
        <taxon>Litoreibacter</taxon>
    </lineage>
</organism>
<name>A0A6N6JJF8_9RHOB</name>
<protein>
    <submittedName>
        <fullName evidence="1">Uncharacterized protein</fullName>
    </submittedName>
</protein>
<dbReference type="AlphaFoldDB" id="A0A6N6JJF8"/>
<reference evidence="1 2" key="1">
    <citation type="submission" date="2019-12" db="EMBL/GenBank/DDBJ databases">
        <title>Litoreibacter badius sp. nov., a novel bacteriochlorophyll a-containing bacterium in the genus Litoreibacter.</title>
        <authorList>
            <person name="Kanamuro M."/>
            <person name="Takabe Y."/>
            <person name="Mori K."/>
            <person name="Takaichi S."/>
            <person name="Hanada S."/>
        </authorList>
    </citation>
    <scope>NUCLEOTIDE SEQUENCE [LARGE SCALE GENOMIC DNA]</scope>
    <source>
        <strain evidence="1 2">K6</strain>
    </source>
</reference>
<accession>A0A6N6JJF8</accession>
<proteinExistence type="predicted"/>